<dbReference type="Gene3D" id="1.20.920.10">
    <property type="entry name" value="Bromodomain-like"/>
    <property type="match status" value="1"/>
</dbReference>
<dbReference type="SMART" id="SM00297">
    <property type="entry name" value="BROMO"/>
    <property type="match status" value="1"/>
</dbReference>
<feature type="region of interest" description="Disordered" evidence="3">
    <location>
        <begin position="291"/>
        <end position="322"/>
    </location>
</feature>
<feature type="domain" description="Bromo" evidence="4">
    <location>
        <begin position="195"/>
        <end position="270"/>
    </location>
</feature>
<gene>
    <name evidence="5" type="ORF">PtA15_11A209</name>
</gene>
<evidence type="ECO:0000259" key="4">
    <source>
        <dbReference type="PROSITE" id="PS50014"/>
    </source>
</evidence>
<feature type="region of interest" description="Disordered" evidence="3">
    <location>
        <begin position="135"/>
        <end position="181"/>
    </location>
</feature>
<dbReference type="InterPro" id="IPR001487">
    <property type="entry name" value="Bromodomain"/>
</dbReference>
<accession>A0ABY7CY06</accession>
<dbReference type="InterPro" id="IPR050935">
    <property type="entry name" value="Bromo_chromatin_reader"/>
</dbReference>
<dbReference type="InterPro" id="IPR036427">
    <property type="entry name" value="Bromodomain-like_sf"/>
</dbReference>
<reference evidence="5" key="1">
    <citation type="submission" date="2022-10" db="EMBL/GenBank/DDBJ databases">
        <title>Puccinia triticina Genome sequencing and assembly.</title>
        <authorList>
            <person name="Li C."/>
        </authorList>
    </citation>
    <scope>NUCLEOTIDE SEQUENCE</scope>
    <source>
        <strain evidence="5">Pt15</strain>
    </source>
</reference>
<evidence type="ECO:0000256" key="2">
    <source>
        <dbReference type="PROSITE-ProRule" id="PRU00035"/>
    </source>
</evidence>
<dbReference type="PANTHER" id="PTHR22880:SF225">
    <property type="entry name" value="BROMODOMAIN-CONTAINING PROTEIN BET-1-RELATED"/>
    <property type="match status" value="1"/>
</dbReference>
<name>A0ABY7CY06_9BASI</name>
<evidence type="ECO:0000313" key="5">
    <source>
        <dbReference type="EMBL" id="WAQ89520.1"/>
    </source>
</evidence>
<organism evidence="5 6">
    <name type="scientific">Puccinia triticina</name>
    <dbReference type="NCBI Taxonomy" id="208348"/>
    <lineage>
        <taxon>Eukaryota</taxon>
        <taxon>Fungi</taxon>
        <taxon>Dikarya</taxon>
        <taxon>Basidiomycota</taxon>
        <taxon>Pucciniomycotina</taxon>
        <taxon>Pucciniomycetes</taxon>
        <taxon>Pucciniales</taxon>
        <taxon>Pucciniaceae</taxon>
        <taxon>Puccinia</taxon>
    </lineage>
</organism>
<evidence type="ECO:0000256" key="3">
    <source>
        <dbReference type="SAM" id="MobiDB-lite"/>
    </source>
</evidence>
<proteinExistence type="predicted"/>
<evidence type="ECO:0000313" key="6">
    <source>
        <dbReference type="Proteomes" id="UP001164743"/>
    </source>
</evidence>
<dbReference type="PROSITE" id="PS50014">
    <property type="entry name" value="BROMODOMAIN_2"/>
    <property type="match status" value="1"/>
</dbReference>
<evidence type="ECO:0000256" key="1">
    <source>
        <dbReference type="ARBA" id="ARBA00023117"/>
    </source>
</evidence>
<keyword evidence="1 2" id="KW-0103">Bromodomain</keyword>
<dbReference type="Proteomes" id="UP001164743">
    <property type="component" value="Chromosome 11A"/>
</dbReference>
<dbReference type="GeneID" id="77801989"/>
<dbReference type="RefSeq" id="XP_053025075.1">
    <property type="nucleotide sequence ID" value="XM_053161094.1"/>
</dbReference>
<keyword evidence="6" id="KW-1185">Reference proteome</keyword>
<dbReference type="PANTHER" id="PTHR22880">
    <property type="entry name" value="FALZ-RELATED BROMODOMAIN-CONTAINING PROTEINS"/>
    <property type="match status" value="1"/>
</dbReference>
<sequence>MADRLVPSYRNLIAMAVIEAKLKIILKFNHKTVTKHLRAEVGRALILRECIMSVMLDPAVDTDVQTCLLKISEILFKPSDESVPVRIPEEKRPKSEAPMPVSTKIWIHAPSAPAIEPAQSAAPLPKIILKDHQHHLTNDTDPGASSPPAPSAPDVPSKLAAASIRKPKPPPKPEKFQASGMSIPDNKMCHLLLSKCRTSVELFNEPVDPVKYQIPTYCAVIGGQQSARDLGTIKANLVADRYNSIGEFEADVRLMLKNCFTFNAPTTPVKVIGRDLEKAFDIAMVKVCKDAGLPPTAGSSSTPGDKRKGVEPSASSKRSRVG</sequence>
<protein>
    <recommendedName>
        <fullName evidence="4">Bromo domain-containing protein</fullName>
    </recommendedName>
</protein>
<dbReference type="SUPFAM" id="SSF47370">
    <property type="entry name" value="Bromodomain"/>
    <property type="match status" value="1"/>
</dbReference>
<dbReference type="EMBL" id="CP110431">
    <property type="protein sequence ID" value="WAQ89520.1"/>
    <property type="molecule type" value="Genomic_DNA"/>
</dbReference>
<dbReference type="PRINTS" id="PR00503">
    <property type="entry name" value="BROMODOMAIN"/>
</dbReference>
<dbReference type="Pfam" id="PF00439">
    <property type="entry name" value="Bromodomain"/>
    <property type="match status" value="1"/>
</dbReference>